<evidence type="ECO:0000313" key="3">
    <source>
        <dbReference type="Proteomes" id="UP000015100"/>
    </source>
</evidence>
<dbReference type="Proteomes" id="UP000015100">
    <property type="component" value="Unassembled WGS sequence"/>
</dbReference>
<evidence type="ECO:0000256" key="1">
    <source>
        <dbReference type="SAM" id="MobiDB-lite"/>
    </source>
</evidence>
<dbReference type="AlphaFoldDB" id="S8B8P6"/>
<name>S8B8P6_DACHA</name>
<feature type="region of interest" description="Disordered" evidence="1">
    <location>
        <begin position="88"/>
        <end position="112"/>
    </location>
</feature>
<comment type="caution">
    <text evidence="2">The sequence shown here is derived from an EMBL/GenBank/DDBJ whole genome shotgun (WGS) entry which is preliminary data.</text>
</comment>
<keyword evidence="3" id="KW-1185">Reference proteome</keyword>
<sequence>MVSAIFVPVKIHSRDSILLFKCLATELEAHDNADAFWNSITDGLWTEFGIEWEPFTGYNIDSYSSDDEDYSDSDDIEEYPARLTYEELIRQHGDEDEDEDEDDDGDNGERRIIARMQELELQPL</sequence>
<organism evidence="2 3">
    <name type="scientific">Dactylellina haptotyla (strain CBS 200.50)</name>
    <name type="common">Nematode-trapping fungus</name>
    <name type="synonym">Monacrosporium haptotylum</name>
    <dbReference type="NCBI Taxonomy" id="1284197"/>
    <lineage>
        <taxon>Eukaryota</taxon>
        <taxon>Fungi</taxon>
        <taxon>Dikarya</taxon>
        <taxon>Ascomycota</taxon>
        <taxon>Pezizomycotina</taxon>
        <taxon>Orbiliomycetes</taxon>
        <taxon>Orbiliales</taxon>
        <taxon>Orbiliaceae</taxon>
        <taxon>Dactylellina</taxon>
    </lineage>
</organism>
<evidence type="ECO:0000313" key="2">
    <source>
        <dbReference type="EMBL" id="EPS35398.1"/>
    </source>
</evidence>
<dbReference type="HOGENOM" id="CLU_2003829_0_0_1"/>
<protein>
    <submittedName>
        <fullName evidence="2">Uncharacterized protein</fullName>
    </submittedName>
</protein>
<proteinExistence type="predicted"/>
<reference evidence="3" key="2">
    <citation type="submission" date="2013-04" db="EMBL/GenBank/DDBJ databases">
        <title>Genomic mechanisms accounting for the adaptation to parasitism in nematode-trapping fungi.</title>
        <authorList>
            <person name="Ahren D.G."/>
        </authorList>
    </citation>
    <scope>NUCLEOTIDE SEQUENCE [LARGE SCALE GENOMIC DNA]</scope>
    <source>
        <strain evidence="3">CBS 200.50</strain>
    </source>
</reference>
<dbReference type="EMBL" id="AQGS01001161">
    <property type="protein sequence ID" value="EPS35398.1"/>
    <property type="molecule type" value="Genomic_DNA"/>
</dbReference>
<accession>S8B8P6</accession>
<gene>
    <name evidence="2" type="ORF">H072_11247</name>
</gene>
<feature type="compositionally biased region" description="Acidic residues" evidence="1">
    <location>
        <begin position="94"/>
        <end position="106"/>
    </location>
</feature>
<reference evidence="2 3" key="1">
    <citation type="journal article" date="2013" name="PLoS Genet.">
        <title>Genomic mechanisms accounting for the adaptation to parasitism in nematode-trapping fungi.</title>
        <authorList>
            <person name="Meerupati T."/>
            <person name="Andersson K.M."/>
            <person name="Friman E."/>
            <person name="Kumar D."/>
            <person name="Tunlid A."/>
            <person name="Ahren D."/>
        </authorList>
    </citation>
    <scope>NUCLEOTIDE SEQUENCE [LARGE SCALE GENOMIC DNA]</scope>
    <source>
        <strain evidence="2 3">CBS 200.50</strain>
    </source>
</reference>